<dbReference type="SUPFAM" id="SSF53933">
    <property type="entry name" value="Microbial ribonucleases"/>
    <property type="match status" value="1"/>
</dbReference>
<dbReference type="InterPro" id="IPR016191">
    <property type="entry name" value="Ribonuclease/ribotoxin"/>
</dbReference>
<evidence type="ECO:0000313" key="4">
    <source>
        <dbReference type="Proteomes" id="UP000319976"/>
    </source>
</evidence>
<dbReference type="InterPro" id="IPR000026">
    <property type="entry name" value="N1-like"/>
</dbReference>
<dbReference type="RefSeq" id="WP_197439725.1">
    <property type="nucleotide sequence ID" value="NZ_CP036316.1"/>
</dbReference>
<keyword evidence="4" id="KW-1185">Reference proteome</keyword>
<protein>
    <submittedName>
        <fullName evidence="3">Guanyl-specific ribonuclease Sa</fullName>
        <ecNumber evidence="3">3.1.27.3</ecNumber>
    </submittedName>
</protein>
<evidence type="ECO:0000256" key="2">
    <source>
        <dbReference type="ARBA" id="ARBA00022801"/>
    </source>
</evidence>
<organism evidence="3 4">
    <name type="scientific">Calycomorphotria hydatis</name>
    <dbReference type="NCBI Taxonomy" id="2528027"/>
    <lineage>
        <taxon>Bacteria</taxon>
        <taxon>Pseudomonadati</taxon>
        <taxon>Planctomycetota</taxon>
        <taxon>Planctomycetia</taxon>
        <taxon>Planctomycetales</taxon>
        <taxon>Planctomycetaceae</taxon>
        <taxon>Calycomorphotria</taxon>
    </lineage>
</organism>
<evidence type="ECO:0000256" key="1">
    <source>
        <dbReference type="ARBA" id="ARBA00022722"/>
    </source>
</evidence>
<sequence>MNLVASLRNQPGRCLSRLLFSFWVWGVFIGCAQAEQPAVAVPEDSSNVATEEKSTTDSTPKAFLSKEETLVLYEAEVDRQTWTVTAIVPKTQLVVRADGGGLTLGGQLNEGEIVRLKCGARGEIYARENPAKPVGKIFIPTGTVRVLAAADDGNRSVLLRLSDSRVVRAPPERAFPLPGELGTRVASKIEPGVLIAERAGGDLASDCFPLILTPPTEVQNAVVKNFDRVVFTGTMDLEETLARIALKKRFPHNNDGSVFGNHERRLPNQPRGYYKEYVHPTEGVRGPGPQRLVLGKRGDIWYTGDHYDSFQKILGP</sequence>
<keyword evidence="2 3" id="KW-0378">Hydrolase</keyword>
<evidence type="ECO:0000313" key="3">
    <source>
        <dbReference type="EMBL" id="QDT66453.1"/>
    </source>
</evidence>
<accession>A0A517TDK1</accession>
<dbReference type="Pfam" id="PF00545">
    <property type="entry name" value="Ribonuclease"/>
    <property type="match status" value="1"/>
</dbReference>
<dbReference type="EMBL" id="CP036316">
    <property type="protein sequence ID" value="QDT66453.1"/>
    <property type="molecule type" value="Genomic_DNA"/>
</dbReference>
<dbReference type="GO" id="GO:0003723">
    <property type="term" value="F:RNA binding"/>
    <property type="evidence" value="ECO:0007669"/>
    <property type="project" value="InterPro"/>
</dbReference>
<keyword evidence="1" id="KW-0540">Nuclease</keyword>
<gene>
    <name evidence="3" type="primary">rnaSA</name>
    <name evidence="3" type="ORF">V22_37200</name>
</gene>
<dbReference type="Proteomes" id="UP000319976">
    <property type="component" value="Chromosome"/>
</dbReference>
<dbReference type="EC" id="3.1.27.3" evidence="3"/>
<dbReference type="GO" id="GO:0016787">
    <property type="term" value="F:hydrolase activity"/>
    <property type="evidence" value="ECO:0007669"/>
    <property type="project" value="UniProtKB-KW"/>
</dbReference>
<dbReference type="Gene3D" id="3.10.450.30">
    <property type="entry name" value="Microbial ribonucleases"/>
    <property type="match status" value="1"/>
</dbReference>
<dbReference type="AlphaFoldDB" id="A0A517TDK1"/>
<reference evidence="3 4" key="1">
    <citation type="submission" date="2019-02" db="EMBL/GenBank/DDBJ databases">
        <title>Deep-cultivation of Planctomycetes and their phenomic and genomic characterization uncovers novel biology.</title>
        <authorList>
            <person name="Wiegand S."/>
            <person name="Jogler M."/>
            <person name="Boedeker C."/>
            <person name="Pinto D."/>
            <person name="Vollmers J."/>
            <person name="Rivas-Marin E."/>
            <person name="Kohn T."/>
            <person name="Peeters S.H."/>
            <person name="Heuer A."/>
            <person name="Rast P."/>
            <person name="Oberbeckmann S."/>
            <person name="Bunk B."/>
            <person name="Jeske O."/>
            <person name="Meyerdierks A."/>
            <person name="Storesund J.E."/>
            <person name="Kallscheuer N."/>
            <person name="Luecker S."/>
            <person name="Lage O.M."/>
            <person name="Pohl T."/>
            <person name="Merkel B.J."/>
            <person name="Hornburger P."/>
            <person name="Mueller R.-W."/>
            <person name="Bruemmer F."/>
            <person name="Labrenz M."/>
            <person name="Spormann A.M."/>
            <person name="Op den Camp H."/>
            <person name="Overmann J."/>
            <person name="Amann R."/>
            <person name="Jetten M.S.M."/>
            <person name="Mascher T."/>
            <person name="Medema M.H."/>
            <person name="Devos D.P."/>
            <person name="Kaster A.-K."/>
            <person name="Ovreas L."/>
            <person name="Rohde M."/>
            <person name="Galperin M.Y."/>
            <person name="Jogler C."/>
        </authorList>
    </citation>
    <scope>NUCLEOTIDE SEQUENCE [LARGE SCALE GENOMIC DNA]</scope>
    <source>
        <strain evidence="3 4">V22</strain>
    </source>
</reference>
<dbReference type="KEGG" id="chya:V22_37200"/>
<dbReference type="GO" id="GO:0004521">
    <property type="term" value="F:RNA endonuclease activity"/>
    <property type="evidence" value="ECO:0007669"/>
    <property type="project" value="InterPro"/>
</dbReference>
<name>A0A517TDK1_9PLAN</name>
<proteinExistence type="predicted"/>